<dbReference type="OrthoDB" id="120976at2759"/>
<keyword evidence="2" id="KW-1185">Reference proteome</keyword>
<accession>A0A3P7D5P0</accession>
<reference evidence="1 2" key="1">
    <citation type="submission" date="2018-11" db="EMBL/GenBank/DDBJ databases">
        <authorList>
            <consortium name="Pathogen Informatics"/>
        </authorList>
    </citation>
    <scope>NUCLEOTIDE SEQUENCE [LARGE SCALE GENOMIC DNA]</scope>
    <source>
        <strain evidence="1 2">NST_G2</strain>
    </source>
</reference>
<name>A0A3P7D5P0_SCHSO</name>
<sequence>MVDLFAQAVVEKALEVERARQCALRQSLEEICKAQRVRRIRSQPPVAPVHSILVGVIYNPLLRCSTALNAVWVGIPKGYAEEEWAINSCWETSNQVLPQRVSLLQGSCLKVHAPQYCEQSQG</sequence>
<evidence type="ECO:0000313" key="1">
    <source>
        <dbReference type="EMBL" id="VDM05350.1"/>
    </source>
</evidence>
<dbReference type="AlphaFoldDB" id="A0A3P7D5P0"/>
<protein>
    <submittedName>
        <fullName evidence="1">Uncharacterized protein</fullName>
    </submittedName>
</protein>
<organism evidence="1 2">
    <name type="scientific">Schistocephalus solidus</name>
    <name type="common">Tapeworm</name>
    <dbReference type="NCBI Taxonomy" id="70667"/>
    <lineage>
        <taxon>Eukaryota</taxon>
        <taxon>Metazoa</taxon>
        <taxon>Spiralia</taxon>
        <taxon>Lophotrochozoa</taxon>
        <taxon>Platyhelminthes</taxon>
        <taxon>Cestoda</taxon>
        <taxon>Eucestoda</taxon>
        <taxon>Diphyllobothriidea</taxon>
        <taxon>Diphyllobothriidae</taxon>
        <taxon>Schistocephalus</taxon>
    </lineage>
</organism>
<gene>
    <name evidence="1" type="ORF">SSLN_LOCUS18964</name>
</gene>
<proteinExistence type="predicted"/>
<dbReference type="EMBL" id="UYSU01045832">
    <property type="protein sequence ID" value="VDM05350.1"/>
    <property type="molecule type" value="Genomic_DNA"/>
</dbReference>
<evidence type="ECO:0000313" key="2">
    <source>
        <dbReference type="Proteomes" id="UP000275846"/>
    </source>
</evidence>
<dbReference type="Proteomes" id="UP000275846">
    <property type="component" value="Unassembled WGS sequence"/>
</dbReference>